<keyword evidence="3" id="KW-1185">Reference proteome</keyword>
<evidence type="ECO:0000256" key="1">
    <source>
        <dbReference type="SAM" id="SignalP"/>
    </source>
</evidence>
<dbReference type="PANTHER" id="PTHR37530">
    <property type="entry name" value="OUTER MEMBRANE PROTEIN SLP"/>
    <property type="match status" value="1"/>
</dbReference>
<name>A0ABV4ME65_9VIBR</name>
<dbReference type="PIRSF" id="PIRSF004982">
    <property type="entry name" value="SlP"/>
    <property type="match status" value="1"/>
</dbReference>
<dbReference type="RefSeq" id="WP_049843794.1">
    <property type="nucleotide sequence ID" value="NZ_JBGOOF010000003.1"/>
</dbReference>
<feature type="signal peptide" evidence="1">
    <location>
        <begin position="1"/>
        <end position="25"/>
    </location>
</feature>
<keyword evidence="1" id="KW-0732">Signal</keyword>
<dbReference type="Pfam" id="PF03843">
    <property type="entry name" value="Slp"/>
    <property type="match status" value="1"/>
</dbReference>
<evidence type="ECO:0000313" key="3">
    <source>
        <dbReference type="Proteomes" id="UP001569151"/>
    </source>
</evidence>
<gene>
    <name evidence="2" type="ORF">ACED39_03680</name>
</gene>
<sequence length="184" mass="20499">MTQRPFRLLCVLASAVLLSACSSLPDNLKSENPDIITDYQVWQSVGDKSTEVRLGGLIADVKNLADQTRIEVVNLPIGSSGKPDINQEPEGRFVAYVDGFVDPVALSTGRLISLLGQSQGREQGKVGEYAYDFPVMKANGFHLWRIEERIIVHDFDSYLYPCRGLYCSDVRYGTRQGKVIQEVK</sequence>
<organism evidence="2 3">
    <name type="scientific">Vibrio bivalvicida</name>
    <dbReference type="NCBI Taxonomy" id="1276888"/>
    <lineage>
        <taxon>Bacteria</taxon>
        <taxon>Pseudomonadati</taxon>
        <taxon>Pseudomonadota</taxon>
        <taxon>Gammaproteobacteria</taxon>
        <taxon>Vibrionales</taxon>
        <taxon>Vibrionaceae</taxon>
        <taxon>Vibrio</taxon>
        <taxon>Vibrio oreintalis group</taxon>
    </lineage>
</organism>
<accession>A0ABV4ME65</accession>
<dbReference type="PANTHER" id="PTHR37530:SF1">
    <property type="entry name" value="OUTER MEMBRANE PROTEIN SLP"/>
    <property type="match status" value="1"/>
</dbReference>
<dbReference type="InterPro" id="IPR004658">
    <property type="entry name" value="OMP_Slp"/>
</dbReference>
<dbReference type="EMBL" id="JBGOOS010000003">
    <property type="protein sequence ID" value="MEZ8207872.1"/>
    <property type="molecule type" value="Genomic_DNA"/>
</dbReference>
<reference evidence="2 3" key="1">
    <citation type="submission" date="2024-06" db="EMBL/GenBank/DDBJ databases">
        <authorList>
            <person name="Steensen K."/>
            <person name="Seneca J."/>
            <person name="Bartlau N."/>
            <person name="Yu A.X."/>
            <person name="Polz M.F."/>
        </authorList>
    </citation>
    <scope>NUCLEOTIDE SEQUENCE [LARGE SCALE GENOMIC DNA]</scope>
    <source>
        <strain evidence="2 3">1F146</strain>
    </source>
</reference>
<comment type="caution">
    <text evidence="2">The sequence shown here is derived from an EMBL/GenBank/DDBJ whole genome shotgun (WGS) entry which is preliminary data.</text>
</comment>
<protein>
    <submittedName>
        <fullName evidence="2">Slp family lipoprotein</fullName>
    </submittedName>
</protein>
<dbReference type="NCBIfam" id="TIGR00752">
    <property type="entry name" value="slp"/>
    <property type="match status" value="1"/>
</dbReference>
<evidence type="ECO:0000313" key="2">
    <source>
        <dbReference type="EMBL" id="MEZ8207872.1"/>
    </source>
</evidence>
<dbReference type="Proteomes" id="UP001569151">
    <property type="component" value="Unassembled WGS sequence"/>
</dbReference>
<feature type="chain" id="PRO_5045218191" evidence="1">
    <location>
        <begin position="26"/>
        <end position="184"/>
    </location>
</feature>
<keyword evidence="2" id="KW-0449">Lipoprotein</keyword>
<dbReference type="PROSITE" id="PS51257">
    <property type="entry name" value="PROKAR_LIPOPROTEIN"/>
    <property type="match status" value="1"/>
</dbReference>
<proteinExistence type="predicted"/>